<feature type="region of interest" description="Disordered" evidence="1">
    <location>
        <begin position="909"/>
        <end position="929"/>
    </location>
</feature>
<dbReference type="SUPFAM" id="SSF74853">
    <property type="entry name" value="Lamin A/C globular tail domain"/>
    <property type="match status" value="1"/>
</dbReference>
<dbReference type="InterPro" id="IPR047971">
    <property type="entry name" value="ExeM-like"/>
</dbReference>
<protein>
    <submittedName>
        <fullName evidence="5">Nuclease</fullName>
    </submittedName>
</protein>
<keyword evidence="2" id="KW-0732">Signal</keyword>
<feature type="signal peptide" evidence="2">
    <location>
        <begin position="1"/>
        <end position="28"/>
    </location>
</feature>
<dbReference type="AlphaFoldDB" id="A0A917P4M6"/>
<organism evidence="5 6">
    <name type="scientific">Deinococcus aquiradiocola</name>
    <dbReference type="NCBI Taxonomy" id="393059"/>
    <lineage>
        <taxon>Bacteria</taxon>
        <taxon>Thermotogati</taxon>
        <taxon>Deinococcota</taxon>
        <taxon>Deinococci</taxon>
        <taxon>Deinococcales</taxon>
        <taxon>Deinococcaceae</taxon>
        <taxon>Deinococcus</taxon>
    </lineage>
</organism>
<evidence type="ECO:0000313" key="5">
    <source>
        <dbReference type="EMBL" id="GGJ61461.1"/>
    </source>
</evidence>
<feature type="region of interest" description="Disordered" evidence="1">
    <location>
        <begin position="700"/>
        <end position="721"/>
    </location>
</feature>
<dbReference type="NCBIfam" id="NF033681">
    <property type="entry name" value="ExeM_NucH_DNase"/>
    <property type="match status" value="1"/>
</dbReference>
<dbReference type="PROSITE" id="PS51841">
    <property type="entry name" value="LTD"/>
    <property type="match status" value="1"/>
</dbReference>
<feature type="compositionally biased region" description="Polar residues" evidence="1">
    <location>
        <begin position="912"/>
        <end position="929"/>
    </location>
</feature>
<reference evidence="5" key="2">
    <citation type="submission" date="2020-09" db="EMBL/GenBank/DDBJ databases">
        <authorList>
            <person name="Sun Q."/>
            <person name="Ohkuma M."/>
        </authorList>
    </citation>
    <scope>NUCLEOTIDE SEQUENCE</scope>
    <source>
        <strain evidence="5">JCM 14371</strain>
    </source>
</reference>
<feature type="region of interest" description="Disordered" evidence="1">
    <location>
        <begin position="464"/>
        <end position="485"/>
    </location>
</feature>
<evidence type="ECO:0000259" key="3">
    <source>
        <dbReference type="PROSITE" id="PS50093"/>
    </source>
</evidence>
<proteinExistence type="predicted"/>
<keyword evidence="6" id="KW-1185">Reference proteome</keyword>
<dbReference type="Pfam" id="PF00932">
    <property type="entry name" value="LTD"/>
    <property type="match status" value="1"/>
</dbReference>
<dbReference type="SUPFAM" id="SSF56219">
    <property type="entry name" value="DNase I-like"/>
    <property type="match status" value="1"/>
</dbReference>
<dbReference type="Gene3D" id="3.60.10.10">
    <property type="entry name" value="Endonuclease/exonuclease/phosphatase"/>
    <property type="match status" value="1"/>
</dbReference>
<dbReference type="CDD" id="cd04486">
    <property type="entry name" value="YhcR_OBF_like"/>
    <property type="match status" value="1"/>
</dbReference>
<feature type="domain" description="PKD" evidence="3">
    <location>
        <begin position="874"/>
        <end position="962"/>
    </location>
</feature>
<dbReference type="InterPro" id="IPR001322">
    <property type="entry name" value="Lamin_tail_dom"/>
</dbReference>
<dbReference type="InterPro" id="IPR005135">
    <property type="entry name" value="Endo/exonuclease/phosphatase"/>
</dbReference>
<name>A0A917P4M6_9DEIO</name>
<feature type="chain" id="PRO_5037437444" evidence="2">
    <location>
        <begin position="29"/>
        <end position="1254"/>
    </location>
</feature>
<comment type="caution">
    <text evidence="5">The sequence shown here is derived from an EMBL/GenBank/DDBJ whole genome shotgun (WGS) entry which is preliminary data.</text>
</comment>
<dbReference type="InterPro" id="IPR036415">
    <property type="entry name" value="Lamin_tail_dom_sf"/>
</dbReference>
<dbReference type="Proteomes" id="UP000635726">
    <property type="component" value="Unassembled WGS sequence"/>
</dbReference>
<dbReference type="Pfam" id="PF03372">
    <property type="entry name" value="Exo_endo_phos"/>
    <property type="match status" value="1"/>
</dbReference>
<dbReference type="RefSeq" id="WP_188960326.1">
    <property type="nucleotide sequence ID" value="NZ_BMOE01000001.1"/>
</dbReference>
<evidence type="ECO:0000256" key="2">
    <source>
        <dbReference type="SAM" id="SignalP"/>
    </source>
</evidence>
<evidence type="ECO:0000259" key="4">
    <source>
        <dbReference type="PROSITE" id="PS51841"/>
    </source>
</evidence>
<dbReference type="InterPro" id="IPR000601">
    <property type="entry name" value="PKD_dom"/>
</dbReference>
<feature type="compositionally biased region" description="Polar residues" evidence="1">
    <location>
        <begin position="476"/>
        <end position="485"/>
    </location>
</feature>
<accession>A0A917P4M6</accession>
<dbReference type="GO" id="GO:0003824">
    <property type="term" value="F:catalytic activity"/>
    <property type="evidence" value="ECO:0007669"/>
    <property type="project" value="InterPro"/>
</dbReference>
<dbReference type="EMBL" id="BMOE01000001">
    <property type="protein sequence ID" value="GGJ61461.1"/>
    <property type="molecule type" value="Genomic_DNA"/>
</dbReference>
<gene>
    <name evidence="5" type="ORF">GCM10008939_01500</name>
</gene>
<sequence length="1254" mass="127782">MKYSIAALTTLSLLLAACGTGTPTTTPAPVVSVPASPSPAPATPARSGGLYEVHFQGTNGDSSGVTATAQLIRTLGTQALTGTDTTTQALRFERIAATTFVNAATGTRHVSATFRVTNTASSDLTGLTLLGVDTDDADTDPGNNPGSVPTVGTTPFNSVRYFDGSDASSTASTFTPTGGKRFNNTSGTTEADPTASVFLSNQDVSGVSTQAPAGLVVAGIKTYGWKVADTLAAGASANVTFAVDLPASSDPKEDPFAFNIVVTAAEGGVTAIHDIQGSGSASPLAGQVVTTQGVVTADYQLSTQLKGFFIQAPDSDADSDPATSEGLFVLCDVACKDVNVGDLVRVTGTATEYSASSNPTNTITELSPTSSVTVRATGVTLPTARTVTLPVASTADWEKLEGMRVRVQGVVTENYKLGRGGVLKVADSRLASYTQVNAPSTSGYAAWVSEIARRTIAVDDGSTAQNPEAVYGRGNQPLSASNTLRTGDTADVTGVLHYGFDYTGTPDTWRIESTLRDATFSGTRPAAPTVTGNVTVAGANVLNFFTTLASSNSDSDNGGAPCTPDGVDTANSRGANDCFEYKRQLGKVVRNLAGLNADVIGLMEVQNNTTVGKGGDSLNAIVTALNTALGGDVYAAVTHPSPGSDAIRVAMIYKKANVTPIGAPLSDTDAVNNRFPLAQVFQASGGSKFAVVVNHLKSKGSAADSDPRNADVSDGQGSSSYRREQQVARLLDLIQNGIVNGRGVQDVIAVGDFNAYAMEPSLQNLQKGLDGVAGTADDLSPVFDNTTYSYQFDAQFGSLDHAFVTRSLGARQVNGEKWHDNSDEPTALDYNKEFKSDAQVGTTAAPGTYFENTAYRSSDHDPLKVGFELPSLGTLGVTPTGNSTAYTGQPYTLSTPTTGTPDTLDIDWGDGSSDTGLPGSTTSRTHTYASTGTPSIVVTARRGTETATGTQTVTVATPGITVNATNATRDVSTSGATTAANPVTVTRSGYADNVTLTASVTGSGTAPTVTVTQQPGTGTSGTVSVDGSGATVGTYTVTVTASGPGVSDATTTFTVNVNAPTTAGKLVISQVYGGGGSTSTNPIPAYKVDYVELFNAGGQDVNLSGKSLQYGATSSTTFTGTYSLKNVVLKPGQYYLLSVSPATGTGGAPYSGSDLTGADDTTTALNMAAANGKIAIVNGTTAVSTAASTPALIDLVGYGTASTYEGTAAAPAISTVLAAFRKANGCQDTNQNSSDFTAATPAPRNSASPLNVCP</sequence>
<dbReference type="PROSITE" id="PS50093">
    <property type="entry name" value="PKD"/>
    <property type="match status" value="1"/>
</dbReference>
<dbReference type="Gene3D" id="2.60.40.10">
    <property type="entry name" value="Immunoglobulins"/>
    <property type="match status" value="1"/>
</dbReference>
<feature type="region of interest" description="Disordered" evidence="1">
    <location>
        <begin position="168"/>
        <end position="190"/>
    </location>
</feature>
<feature type="region of interest" description="Disordered" evidence="1">
    <location>
        <begin position="1231"/>
        <end position="1254"/>
    </location>
</feature>
<feature type="domain" description="LTD" evidence="4">
    <location>
        <begin position="1051"/>
        <end position="1200"/>
    </location>
</feature>
<dbReference type="PROSITE" id="PS51257">
    <property type="entry name" value="PROKAR_LIPOPROTEIN"/>
    <property type="match status" value="1"/>
</dbReference>
<dbReference type="InterPro" id="IPR036691">
    <property type="entry name" value="Endo/exonu/phosph_ase_sf"/>
</dbReference>
<dbReference type="InterPro" id="IPR013783">
    <property type="entry name" value="Ig-like_fold"/>
</dbReference>
<dbReference type="PANTHER" id="PTHR42834">
    <property type="entry name" value="ENDONUCLEASE/EXONUCLEASE/PHOSPHATASE FAMILY PROTEIN (AFU_ORTHOLOGUE AFUA_3G09210)"/>
    <property type="match status" value="1"/>
</dbReference>
<dbReference type="PANTHER" id="PTHR42834:SF1">
    <property type="entry name" value="ENDONUCLEASE_EXONUCLEASE_PHOSPHATASE FAMILY PROTEIN (AFU_ORTHOLOGUE AFUA_3G09210)"/>
    <property type="match status" value="1"/>
</dbReference>
<reference evidence="5" key="1">
    <citation type="journal article" date="2014" name="Int. J. Syst. Evol. Microbiol.">
        <title>Complete genome sequence of Corynebacterium casei LMG S-19264T (=DSM 44701T), isolated from a smear-ripened cheese.</title>
        <authorList>
            <consortium name="US DOE Joint Genome Institute (JGI-PGF)"/>
            <person name="Walter F."/>
            <person name="Albersmeier A."/>
            <person name="Kalinowski J."/>
            <person name="Ruckert C."/>
        </authorList>
    </citation>
    <scope>NUCLEOTIDE SEQUENCE</scope>
    <source>
        <strain evidence="5">JCM 14371</strain>
    </source>
</reference>
<evidence type="ECO:0000256" key="1">
    <source>
        <dbReference type="SAM" id="MobiDB-lite"/>
    </source>
</evidence>
<evidence type="ECO:0000313" key="6">
    <source>
        <dbReference type="Proteomes" id="UP000635726"/>
    </source>
</evidence>